<organism evidence="2">
    <name type="scientific">Arion vulgaris</name>
    <dbReference type="NCBI Taxonomy" id="1028688"/>
    <lineage>
        <taxon>Eukaryota</taxon>
        <taxon>Metazoa</taxon>
        <taxon>Spiralia</taxon>
        <taxon>Lophotrochozoa</taxon>
        <taxon>Mollusca</taxon>
        <taxon>Gastropoda</taxon>
        <taxon>Heterobranchia</taxon>
        <taxon>Euthyneura</taxon>
        <taxon>Panpulmonata</taxon>
        <taxon>Eupulmonata</taxon>
        <taxon>Stylommatophora</taxon>
        <taxon>Helicina</taxon>
        <taxon>Arionoidea</taxon>
        <taxon>Arionidae</taxon>
        <taxon>Arion</taxon>
    </lineage>
</organism>
<feature type="region of interest" description="Disordered" evidence="1">
    <location>
        <begin position="1"/>
        <end position="28"/>
    </location>
</feature>
<dbReference type="EMBL" id="HACG01012214">
    <property type="protein sequence ID" value="CEK59079.1"/>
    <property type="molecule type" value="Transcribed_RNA"/>
</dbReference>
<accession>A0A0B6YS31</accession>
<evidence type="ECO:0000256" key="1">
    <source>
        <dbReference type="SAM" id="MobiDB-lite"/>
    </source>
</evidence>
<gene>
    <name evidence="2" type="primary">ORF35128</name>
</gene>
<evidence type="ECO:0000313" key="2">
    <source>
        <dbReference type="EMBL" id="CEK59079.1"/>
    </source>
</evidence>
<feature type="non-terminal residue" evidence="2">
    <location>
        <position position="82"/>
    </location>
</feature>
<reference evidence="2" key="1">
    <citation type="submission" date="2014-12" db="EMBL/GenBank/DDBJ databases">
        <title>Insight into the proteome of Arion vulgaris.</title>
        <authorList>
            <person name="Aradska J."/>
            <person name="Bulat T."/>
            <person name="Smidak R."/>
            <person name="Sarate P."/>
            <person name="Gangsoo J."/>
            <person name="Sialana F."/>
            <person name="Bilban M."/>
            <person name="Lubec G."/>
        </authorList>
    </citation>
    <scope>NUCLEOTIDE SEQUENCE</scope>
    <source>
        <tissue evidence="2">Skin</tissue>
    </source>
</reference>
<name>A0A0B6YS31_9EUPU</name>
<protein>
    <submittedName>
        <fullName evidence="2">Uncharacterized protein</fullName>
    </submittedName>
</protein>
<feature type="non-terminal residue" evidence="2">
    <location>
        <position position="1"/>
    </location>
</feature>
<dbReference type="AlphaFoldDB" id="A0A0B6YS31"/>
<sequence length="82" mass="9181">LSIDKDTGQRFEVDQGTKEQKNEPMKTFEKEHDFKKKVYCENNNGTVSEEEAEVTEAEVGVGEKTGCTVCSRCCRGFMTHGA</sequence>
<proteinExistence type="predicted"/>